<dbReference type="Gene3D" id="3.30.1370.10">
    <property type="entry name" value="K Homology domain, type 1"/>
    <property type="match status" value="3"/>
</dbReference>
<sequence length="333" mass="35985">MSSKASRENLTVRALVSSTEAEIIIGDRHANIHRVQEETGVYAGVSEAVRGVKDQILAVTGTVEGVVKAFSLVAYHLASLRVEPTDSSSESPLSPHPPTKLRILMPHRILPDVVGRDGKKIKAIQDSTGASLGVTGKMLLRSTECLVAVHGSPEAIGKAVEQIVMSVPKDSGFGKGTILFKPGTGDRERRARLSSEGRRRRGYLVTNAWCGPSSSPQPLSSEKTQTSAPPVLETRKMSIPEDMVGYVLGRNRSNLAWIRRTARAKINLASQPTQKKGDDAERVLKIVGTTLAVETAISLIAKRVERARRLRAGGWTGSRQGSQAREDEDEEQG</sequence>
<dbReference type="SMART" id="SM00322">
    <property type="entry name" value="KH"/>
    <property type="match status" value="3"/>
</dbReference>
<dbReference type="InterPro" id="IPR004088">
    <property type="entry name" value="KH_dom_type_1"/>
</dbReference>
<dbReference type="GO" id="GO:0003723">
    <property type="term" value="F:RNA binding"/>
    <property type="evidence" value="ECO:0007669"/>
    <property type="project" value="UniProtKB-UniRule"/>
</dbReference>
<feature type="domain" description="K Homology" evidence="4">
    <location>
        <begin position="8"/>
        <end position="78"/>
    </location>
</feature>
<dbReference type="InterPro" id="IPR004087">
    <property type="entry name" value="KH_dom"/>
</dbReference>
<feature type="compositionally biased region" description="Basic and acidic residues" evidence="3">
    <location>
        <begin position="184"/>
        <end position="197"/>
    </location>
</feature>
<feature type="domain" description="K Homology" evidence="4">
    <location>
        <begin position="97"/>
        <end position="168"/>
    </location>
</feature>
<accession>A0A4Q9MLV5</accession>
<dbReference type="CDD" id="cd02396">
    <property type="entry name" value="KH-I_PCBP_rpt2"/>
    <property type="match status" value="1"/>
</dbReference>
<feature type="domain" description="K Homology" evidence="4">
    <location>
        <begin position="231"/>
        <end position="305"/>
    </location>
</feature>
<dbReference type="EMBL" id="ML143438">
    <property type="protein sequence ID" value="TBU26966.1"/>
    <property type="molecule type" value="Genomic_DNA"/>
</dbReference>
<proteinExistence type="predicted"/>
<feature type="region of interest" description="Disordered" evidence="3">
    <location>
        <begin position="176"/>
        <end position="229"/>
    </location>
</feature>
<dbReference type="Pfam" id="PF00013">
    <property type="entry name" value="KH_1"/>
    <property type="match status" value="3"/>
</dbReference>
<reference evidence="5" key="1">
    <citation type="submission" date="2019-01" db="EMBL/GenBank/DDBJ databases">
        <title>Draft genome sequences of three monokaryotic isolates of the white-rot basidiomycete fungus Dichomitus squalens.</title>
        <authorList>
            <consortium name="DOE Joint Genome Institute"/>
            <person name="Lopez S.C."/>
            <person name="Andreopoulos B."/>
            <person name="Pangilinan J."/>
            <person name="Lipzen A."/>
            <person name="Riley R."/>
            <person name="Ahrendt S."/>
            <person name="Ng V."/>
            <person name="Barry K."/>
            <person name="Daum C."/>
            <person name="Grigoriev I.V."/>
            <person name="Hilden K.S."/>
            <person name="Makela M.R."/>
            <person name="de Vries R.P."/>
        </authorList>
    </citation>
    <scope>NUCLEOTIDE SEQUENCE [LARGE SCALE GENOMIC DNA]</scope>
    <source>
        <strain evidence="5">OM18370.1</strain>
    </source>
</reference>
<evidence type="ECO:0000259" key="4">
    <source>
        <dbReference type="SMART" id="SM00322"/>
    </source>
</evidence>
<dbReference type="InterPro" id="IPR036612">
    <property type="entry name" value="KH_dom_type_1_sf"/>
</dbReference>
<protein>
    <recommendedName>
        <fullName evidence="4">K Homology domain-containing protein</fullName>
    </recommendedName>
</protein>
<evidence type="ECO:0000256" key="1">
    <source>
        <dbReference type="ARBA" id="ARBA00022737"/>
    </source>
</evidence>
<dbReference type="AlphaFoldDB" id="A0A4Q9MLV5"/>
<organism evidence="5">
    <name type="scientific">Dichomitus squalens</name>
    <dbReference type="NCBI Taxonomy" id="114155"/>
    <lineage>
        <taxon>Eukaryota</taxon>
        <taxon>Fungi</taxon>
        <taxon>Dikarya</taxon>
        <taxon>Basidiomycota</taxon>
        <taxon>Agaricomycotina</taxon>
        <taxon>Agaricomycetes</taxon>
        <taxon>Polyporales</taxon>
        <taxon>Polyporaceae</taxon>
        <taxon>Dichomitus</taxon>
    </lineage>
</organism>
<feature type="compositionally biased region" description="Polar residues" evidence="3">
    <location>
        <begin position="212"/>
        <end position="228"/>
    </location>
</feature>
<dbReference type="OrthoDB" id="1937934at2759"/>
<evidence type="ECO:0000313" key="5">
    <source>
        <dbReference type="EMBL" id="TBU26966.1"/>
    </source>
</evidence>
<feature type="region of interest" description="Disordered" evidence="3">
    <location>
        <begin position="310"/>
        <end position="333"/>
    </location>
</feature>
<dbReference type="SUPFAM" id="SSF54791">
    <property type="entry name" value="Eukaryotic type KH-domain (KH-domain type I)"/>
    <property type="match status" value="3"/>
</dbReference>
<evidence type="ECO:0000256" key="2">
    <source>
        <dbReference type="PROSITE-ProRule" id="PRU00117"/>
    </source>
</evidence>
<keyword evidence="2" id="KW-0694">RNA-binding</keyword>
<dbReference type="Proteomes" id="UP000292957">
    <property type="component" value="Unassembled WGS sequence"/>
</dbReference>
<gene>
    <name evidence="5" type="ORF">BD311DRAFT_779274</name>
</gene>
<keyword evidence="1" id="KW-0677">Repeat</keyword>
<name>A0A4Q9MLV5_9APHY</name>
<dbReference type="PROSITE" id="PS50084">
    <property type="entry name" value="KH_TYPE_1"/>
    <property type="match status" value="3"/>
</dbReference>
<evidence type="ECO:0000256" key="3">
    <source>
        <dbReference type="SAM" id="MobiDB-lite"/>
    </source>
</evidence>
<dbReference type="PANTHER" id="PTHR10288">
    <property type="entry name" value="KH DOMAIN CONTAINING RNA BINDING PROTEIN"/>
    <property type="match status" value="1"/>
</dbReference>